<dbReference type="PROSITE" id="PS00198">
    <property type="entry name" value="4FE4S_FER_1"/>
    <property type="match status" value="2"/>
</dbReference>
<dbReference type="InterPro" id="IPR009051">
    <property type="entry name" value="Helical_ferredxn"/>
</dbReference>
<evidence type="ECO:0000256" key="6">
    <source>
        <dbReference type="ARBA" id="ARBA00023004"/>
    </source>
</evidence>
<dbReference type="InterPro" id="IPR003741">
    <property type="entry name" value="LUD_dom"/>
</dbReference>
<dbReference type="SUPFAM" id="SSF100950">
    <property type="entry name" value="NagB/RpiA/CoA transferase-like"/>
    <property type="match status" value="1"/>
</dbReference>
<name>A0A934NGP2_9BACT</name>
<feature type="domain" description="4Fe-4S ferredoxin-type" evidence="8">
    <location>
        <begin position="363"/>
        <end position="392"/>
    </location>
</feature>
<evidence type="ECO:0000256" key="5">
    <source>
        <dbReference type="ARBA" id="ARBA00022982"/>
    </source>
</evidence>
<dbReference type="InterPro" id="IPR004017">
    <property type="entry name" value="Cys_rich_dom"/>
</dbReference>
<dbReference type="RefSeq" id="WP_338176945.1">
    <property type="nucleotide sequence ID" value="NZ_JAEKNQ010000019.1"/>
</dbReference>
<dbReference type="GO" id="GO:0016491">
    <property type="term" value="F:oxidoreductase activity"/>
    <property type="evidence" value="ECO:0007669"/>
    <property type="project" value="UniProtKB-ARBA"/>
</dbReference>
<dbReference type="Proteomes" id="UP000620075">
    <property type="component" value="Unassembled WGS sequence"/>
</dbReference>
<comment type="caution">
    <text evidence="9">The sequence shown here is derived from an EMBL/GenBank/DDBJ whole genome shotgun (WGS) entry which is preliminary data.</text>
</comment>
<accession>A0A934NGP2</accession>
<dbReference type="SUPFAM" id="SSF46548">
    <property type="entry name" value="alpha-helical ferredoxin"/>
    <property type="match status" value="1"/>
</dbReference>
<gene>
    <name evidence="9" type="ORF">JF888_04480</name>
</gene>
<dbReference type="Pfam" id="PF02754">
    <property type="entry name" value="CCG"/>
    <property type="match status" value="2"/>
</dbReference>
<keyword evidence="4" id="KW-0677">Repeat</keyword>
<protein>
    <submittedName>
        <fullName evidence="9">LUD domain-containing protein</fullName>
    </submittedName>
</protein>
<keyword evidence="7" id="KW-0411">Iron-sulfur</keyword>
<dbReference type="InterPro" id="IPR037171">
    <property type="entry name" value="NagB/RpiA_transferase-like"/>
</dbReference>
<dbReference type="EMBL" id="JAEKNQ010000019">
    <property type="protein sequence ID" value="MBJ7602437.1"/>
    <property type="molecule type" value="Genomic_DNA"/>
</dbReference>
<dbReference type="GO" id="GO:0006089">
    <property type="term" value="P:lactate metabolic process"/>
    <property type="evidence" value="ECO:0007669"/>
    <property type="project" value="InterPro"/>
</dbReference>
<evidence type="ECO:0000256" key="3">
    <source>
        <dbReference type="ARBA" id="ARBA00022723"/>
    </source>
</evidence>
<dbReference type="AlphaFoldDB" id="A0A934NGP2"/>
<evidence type="ECO:0000256" key="2">
    <source>
        <dbReference type="ARBA" id="ARBA00022485"/>
    </source>
</evidence>
<evidence type="ECO:0000256" key="4">
    <source>
        <dbReference type="ARBA" id="ARBA00022737"/>
    </source>
</evidence>
<sequence>MASDIGRSTYKRESRRHFRQRVEQALESPRLQEALTGSLPGMRDRRDVGFLSQDFEAGRADLKARRRANLPRLEELAREFRENLEAVGGVYHRARDAAEARATIARICQAAGAGIVTKSKSMATEEIQLNQHLEALGMEVVETDLGEFIVQRLHQHPSHLVAPALHLTVQDWADELGTEPDKAAILTQARTLLRQKFIDAAVGISGANAAIAETGTVMIVTNEGNADLTITLPRVHIAVFGLDKLTASLDDAVAMLRMLPRSATGQKMTSYVNWVTGPSRSADIGGILQTGAHGPREMHCVVIDNGRSEMLADPLFATALTCVRCGACSNACPSFMAVGGHQFGHIYNGPIGLVLTPFHHGLEADELPQSLCTQCNACQEICPVDIPLPRQILEHRRHTHRKTLTKRALLTTWAAGALGQASIGLAAPLSHLVPAGPVQLASPPLRRRLLPGGPEAAAPVTIFASCLVDRVLPEAGLALNRILRAAGFRVEFPRKQWCCGLICANAGDFAKGSRLDRQLTRALAESEGPIVTPSASCYGAFTMDAGEWGERSPQAEQVAERMRDSTRFVLQLLEERPELVASSPGERLQVAYHDSCQSKRQLGLVEEPRRVLELAGFEVIGLPDIANCCGFGGTFMMDWPQVADRLAEWKLDAVAKTGCTVLASDNPGCLMHIAAAAKKRGLDLRVAHVLELVAERLESPTA</sequence>
<dbReference type="PANTHER" id="PTHR47153">
    <property type="entry name" value="LACTATE UTILIZATION PROTEIN B"/>
    <property type="match status" value="1"/>
</dbReference>
<reference evidence="9 10" key="1">
    <citation type="submission" date="2020-10" db="EMBL/GenBank/DDBJ databases">
        <title>Ca. Dormibacterota MAGs.</title>
        <authorList>
            <person name="Montgomery K."/>
        </authorList>
    </citation>
    <scope>NUCLEOTIDE SEQUENCE [LARGE SCALE GENOMIC DNA]</scope>
    <source>
        <strain evidence="9">SC8811_S16_3</strain>
    </source>
</reference>
<dbReference type="InterPro" id="IPR004452">
    <property type="entry name" value="LutB/LldF"/>
</dbReference>
<organism evidence="9 10">
    <name type="scientific">Candidatus Dormiibacter inghamiae</name>
    <dbReference type="NCBI Taxonomy" id="3127013"/>
    <lineage>
        <taxon>Bacteria</taxon>
        <taxon>Bacillati</taxon>
        <taxon>Candidatus Dormiibacterota</taxon>
        <taxon>Candidatus Dormibacteria</taxon>
        <taxon>Candidatus Dormibacterales</taxon>
        <taxon>Candidatus Dormibacteraceae</taxon>
        <taxon>Candidatus Dormiibacter</taxon>
    </lineage>
</organism>
<dbReference type="InterPro" id="IPR017900">
    <property type="entry name" value="4Fe4S_Fe_S_CS"/>
</dbReference>
<dbReference type="GO" id="GO:0046872">
    <property type="term" value="F:metal ion binding"/>
    <property type="evidence" value="ECO:0007669"/>
    <property type="project" value="UniProtKB-KW"/>
</dbReference>
<feature type="domain" description="4Fe-4S ferredoxin-type" evidence="8">
    <location>
        <begin position="312"/>
        <end position="343"/>
    </location>
</feature>
<proteinExistence type="predicted"/>
<evidence type="ECO:0000256" key="7">
    <source>
        <dbReference type="ARBA" id="ARBA00023014"/>
    </source>
</evidence>
<dbReference type="InterPro" id="IPR024185">
    <property type="entry name" value="FTHF_cligase-like_sf"/>
</dbReference>
<keyword evidence="1" id="KW-0813">Transport</keyword>
<keyword evidence="5" id="KW-0249">Electron transport</keyword>
<evidence type="ECO:0000313" key="10">
    <source>
        <dbReference type="Proteomes" id="UP000620075"/>
    </source>
</evidence>
<dbReference type="InterPro" id="IPR017896">
    <property type="entry name" value="4Fe4S_Fe-S-bd"/>
</dbReference>
<dbReference type="Pfam" id="PF02589">
    <property type="entry name" value="LUD_dom"/>
    <property type="match status" value="1"/>
</dbReference>
<dbReference type="PROSITE" id="PS51379">
    <property type="entry name" value="4FE4S_FER_2"/>
    <property type="match status" value="2"/>
</dbReference>
<evidence type="ECO:0000256" key="1">
    <source>
        <dbReference type="ARBA" id="ARBA00022448"/>
    </source>
</evidence>
<keyword evidence="6" id="KW-0408">Iron</keyword>
<keyword evidence="3" id="KW-0479">Metal-binding</keyword>
<keyword evidence="2" id="KW-0004">4Fe-4S</keyword>
<dbReference type="GO" id="GO:0051539">
    <property type="term" value="F:4 iron, 4 sulfur cluster binding"/>
    <property type="evidence" value="ECO:0007669"/>
    <property type="project" value="UniProtKB-KW"/>
</dbReference>
<dbReference type="Gene3D" id="1.10.1060.10">
    <property type="entry name" value="Alpha-helical ferredoxin"/>
    <property type="match status" value="1"/>
</dbReference>
<dbReference type="Gene3D" id="3.40.50.10420">
    <property type="entry name" value="NagB/RpiA/CoA transferase-like"/>
    <property type="match status" value="1"/>
</dbReference>
<evidence type="ECO:0000259" key="8">
    <source>
        <dbReference type="PROSITE" id="PS51379"/>
    </source>
</evidence>
<dbReference type="Pfam" id="PF13183">
    <property type="entry name" value="Fer4_8"/>
    <property type="match status" value="1"/>
</dbReference>
<dbReference type="PANTHER" id="PTHR47153:SF2">
    <property type="entry name" value="LACTATE UTILIZATION PROTEIN B"/>
    <property type="match status" value="1"/>
</dbReference>
<evidence type="ECO:0000313" key="9">
    <source>
        <dbReference type="EMBL" id="MBJ7602437.1"/>
    </source>
</evidence>